<comment type="caution">
    <text evidence="9">The sequence shown here is derived from an EMBL/GenBank/DDBJ whole genome shotgun (WGS) entry which is preliminary data.</text>
</comment>
<keyword evidence="5" id="KW-0408">Iron</keyword>
<feature type="transmembrane region" description="Helical" evidence="7">
    <location>
        <begin position="146"/>
        <end position="162"/>
    </location>
</feature>
<accession>A0ABT1CL86</accession>
<evidence type="ECO:0000313" key="10">
    <source>
        <dbReference type="Proteomes" id="UP001320715"/>
    </source>
</evidence>
<keyword evidence="10" id="KW-1185">Reference proteome</keyword>
<keyword evidence="6 7" id="KW-0472">Membrane</keyword>
<evidence type="ECO:0000256" key="2">
    <source>
        <dbReference type="ARBA" id="ARBA00022448"/>
    </source>
</evidence>
<feature type="transmembrane region" description="Helical" evidence="7">
    <location>
        <begin position="106"/>
        <end position="126"/>
    </location>
</feature>
<keyword evidence="4 7" id="KW-1133">Transmembrane helix</keyword>
<evidence type="ECO:0000256" key="5">
    <source>
        <dbReference type="ARBA" id="ARBA00023004"/>
    </source>
</evidence>
<evidence type="ECO:0000259" key="8">
    <source>
        <dbReference type="Pfam" id="PF01794"/>
    </source>
</evidence>
<dbReference type="InterPro" id="IPR013130">
    <property type="entry name" value="Fe3_Rdtase_TM_dom"/>
</dbReference>
<dbReference type="EMBL" id="JAAAML010000001">
    <property type="protein sequence ID" value="MCO6406949.1"/>
    <property type="molecule type" value="Genomic_DNA"/>
</dbReference>
<gene>
    <name evidence="9" type="ORF">GTW23_02085</name>
</gene>
<dbReference type="Pfam" id="PF01794">
    <property type="entry name" value="Ferric_reduct"/>
    <property type="match status" value="1"/>
</dbReference>
<keyword evidence="2" id="KW-0813">Transport</keyword>
<protein>
    <submittedName>
        <fullName evidence="9">Iron reductase</fullName>
    </submittedName>
</protein>
<reference evidence="9 10" key="1">
    <citation type="submission" date="2020-01" db="EMBL/GenBank/DDBJ databases">
        <title>Genomes of bacteria type strains.</title>
        <authorList>
            <person name="Chen J."/>
            <person name="Zhu S."/>
            <person name="Yang J."/>
        </authorList>
    </citation>
    <scope>NUCLEOTIDE SEQUENCE [LARGE SCALE GENOMIC DNA]</scope>
    <source>
        <strain evidence="9 10">DSM 16655</strain>
    </source>
</reference>
<comment type="subcellular location">
    <subcellularLocation>
        <location evidence="1">Membrane</location>
        <topology evidence="1">Multi-pass membrane protein</topology>
    </subcellularLocation>
</comment>
<feature type="transmembrane region" description="Helical" evidence="7">
    <location>
        <begin position="76"/>
        <end position="94"/>
    </location>
</feature>
<feature type="domain" description="Ferric oxidoreductase" evidence="8">
    <location>
        <begin position="43"/>
        <end position="154"/>
    </location>
</feature>
<sequence>MKSILSSRYFFWALLALPALPMMITLSSDPGAAEGLLHPTGEFSARFMIIAMMITPLRMIFPKAGWLNWLMRRRRALGVAAFLYAVLHLVVYVMEKGALAPMLAEFMELGIWTGWLAFAIFVPLGLTSNNISQRWLLKKWKTLQRFVYPAAVLTLVHWIFVHDNLGPALVNFLPLAALEAWRIWKNLSGRTAQGVAA</sequence>
<evidence type="ECO:0000256" key="7">
    <source>
        <dbReference type="SAM" id="Phobius"/>
    </source>
</evidence>
<feature type="transmembrane region" description="Helical" evidence="7">
    <location>
        <begin position="43"/>
        <end position="61"/>
    </location>
</feature>
<evidence type="ECO:0000256" key="4">
    <source>
        <dbReference type="ARBA" id="ARBA00022989"/>
    </source>
</evidence>
<name>A0ABT1CL86_9HYPH</name>
<evidence type="ECO:0000313" key="9">
    <source>
        <dbReference type="EMBL" id="MCO6406949.1"/>
    </source>
</evidence>
<proteinExistence type="predicted"/>
<organism evidence="9 10">
    <name type="scientific">Hoeflea alexandrii</name>
    <dbReference type="NCBI Taxonomy" id="288436"/>
    <lineage>
        <taxon>Bacteria</taxon>
        <taxon>Pseudomonadati</taxon>
        <taxon>Pseudomonadota</taxon>
        <taxon>Alphaproteobacteria</taxon>
        <taxon>Hyphomicrobiales</taxon>
        <taxon>Rhizobiaceae</taxon>
        <taxon>Hoeflea</taxon>
    </lineage>
</organism>
<dbReference type="PANTHER" id="PTHR36964">
    <property type="entry name" value="PROTEIN-METHIONINE-SULFOXIDE REDUCTASE HEME-BINDING SUBUNIT MSRQ"/>
    <property type="match status" value="1"/>
</dbReference>
<keyword evidence="3 7" id="KW-0812">Transmembrane</keyword>
<evidence type="ECO:0000256" key="1">
    <source>
        <dbReference type="ARBA" id="ARBA00004141"/>
    </source>
</evidence>
<evidence type="ECO:0000256" key="3">
    <source>
        <dbReference type="ARBA" id="ARBA00022692"/>
    </source>
</evidence>
<dbReference type="InterPro" id="IPR022837">
    <property type="entry name" value="MsrQ-like"/>
</dbReference>
<dbReference type="Proteomes" id="UP001320715">
    <property type="component" value="Unassembled WGS sequence"/>
</dbReference>
<evidence type="ECO:0000256" key="6">
    <source>
        <dbReference type="ARBA" id="ARBA00023136"/>
    </source>
</evidence>
<dbReference type="PANTHER" id="PTHR36964:SF1">
    <property type="entry name" value="PROTEIN-METHIONINE-SULFOXIDE REDUCTASE HEME-BINDING SUBUNIT MSRQ"/>
    <property type="match status" value="1"/>
</dbReference>
<dbReference type="RefSeq" id="WP_152007609.1">
    <property type="nucleotide sequence ID" value="NZ_JAAAML010000001.1"/>
</dbReference>